<protein>
    <submittedName>
        <fullName evidence="2">Uncharacterized protein</fullName>
    </submittedName>
</protein>
<keyword evidence="3" id="KW-1185">Reference proteome</keyword>
<evidence type="ECO:0000313" key="3">
    <source>
        <dbReference type="Proteomes" id="UP001176961"/>
    </source>
</evidence>
<comment type="caution">
    <text evidence="2">The sequence shown here is derived from an EMBL/GenBank/DDBJ whole genome shotgun (WGS) entry which is preliminary data.</text>
</comment>
<dbReference type="AlphaFoldDB" id="A0AA36MCZ2"/>
<dbReference type="EMBL" id="CATQJL010000316">
    <property type="protein sequence ID" value="CAJ0604987.1"/>
    <property type="molecule type" value="Genomic_DNA"/>
</dbReference>
<sequence length="96" mass="10976">MSGARDGAGSREQANDEDYMSDVLEMMKEDEEELRERQQRDPEPRMFEAPQQPPEEDTAQPGPRRSRNGDEAVAGQPPEKRSRQQAEDEQEDEGND</sequence>
<evidence type="ECO:0000256" key="1">
    <source>
        <dbReference type="SAM" id="MobiDB-lite"/>
    </source>
</evidence>
<dbReference type="Proteomes" id="UP001176961">
    <property type="component" value="Unassembled WGS sequence"/>
</dbReference>
<proteinExistence type="predicted"/>
<organism evidence="2 3">
    <name type="scientific">Cylicocyclus nassatus</name>
    <name type="common">Nematode worm</name>
    <dbReference type="NCBI Taxonomy" id="53992"/>
    <lineage>
        <taxon>Eukaryota</taxon>
        <taxon>Metazoa</taxon>
        <taxon>Ecdysozoa</taxon>
        <taxon>Nematoda</taxon>
        <taxon>Chromadorea</taxon>
        <taxon>Rhabditida</taxon>
        <taxon>Rhabditina</taxon>
        <taxon>Rhabditomorpha</taxon>
        <taxon>Strongyloidea</taxon>
        <taxon>Strongylidae</taxon>
        <taxon>Cylicocyclus</taxon>
    </lineage>
</organism>
<name>A0AA36MCZ2_CYLNA</name>
<reference evidence="2" key="1">
    <citation type="submission" date="2023-07" db="EMBL/GenBank/DDBJ databases">
        <authorList>
            <consortium name="CYATHOMIX"/>
        </authorList>
    </citation>
    <scope>NUCLEOTIDE SEQUENCE</scope>
    <source>
        <strain evidence="2">N/A</strain>
    </source>
</reference>
<evidence type="ECO:0000313" key="2">
    <source>
        <dbReference type="EMBL" id="CAJ0604987.1"/>
    </source>
</evidence>
<accession>A0AA36MCZ2</accession>
<feature type="compositionally biased region" description="Acidic residues" evidence="1">
    <location>
        <begin position="87"/>
        <end position="96"/>
    </location>
</feature>
<feature type="compositionally biased region" description="Basic and acidic residues" evidence="1">
    <location>
        <begin position="34"/>
        <end position="46"/>
    </location>
</feature>
<feature type="region of interest" description="Disordered" evidence="1">
    <location>
        <begin position="1"/>
        <end position="96"/>
    </location>
</feature>
<gene>
    <name evidence="2" type="ORF">CYNAS_LOCUS16970</name>
</gene>